<dbReference type="STRING" id="28377.ENSACAP00000022402"/>
<reference evidence="2" key="2">
    <citation type="submission" date="2025-08" db="UniProtKB">
        <authorList>
            <consortium name="Ensembl"/>
        </authorList>
    </citation>
    <scope>IDENTIFICATION</scope>
</reference>
<sequence length="1245" mass="147712">MGKIIKLISLNVNGLSSNLKKYRLIKLAKAEGASIICLQESHKDKRDQCLLLNSSTWQTVIEARGTKRARGTAILMNNNINFEILDQLIDTDGRYVMLKFKIDNKKFTIANIYSPNKGQQRFLRKILKKLQNFYEGEIILTGDFNLDISQQNLYKLGNWGLKDAFEIANKKANPTFYSNRYKKYTRIDYIMVRESNEMEIRNIYTQGIWLSDHAPIIMELEFNIEHRNKIWKYNNIITGRKEDREYMIKQIGYYFQENRGSSSESIIWDAAKAVIRGHCILKERLIKKKWYADRQNKIQKIKNLQGQQQIKFKAQTQSQIEMLRKELDELDFFSIWKRQNLVKNEIHRSNINSMKRLAKYLKNRKEKQKIKAIKTQENKITCNSAKIREAFASFYQGLYKEDNKGHMEENLNIRLGEEETQRLNSEITEQEIKEVVKKLKNSKSPGLDGFTAEFYKEFIEILGPEMQRLFNNIMRGEKAPNTWRKAEIRVILKPQRDPKDTGSYRPISLLNQDYKIFAKILANRLEKVLPKVIKEDQYGFVKGRQIGHPIRNIINIMEHRQGKKLAFLKLDIYKAFDTINHEFLWETMIKFGIGNAFINAIRELYRESEAVVRINEGLSDEFPIQRGVRQGCPLSPHLFIMGIEILADRIRNSVRIEGFKFDGGEIRLNTYADDIMIILSHPLIGIRELKIILTDFEKNTGLGVNIKKSEIMYFDVNKKEKREIDNITEMGMGKKKIKYLGVIIHKNMGKMVEINYKQAWKKISNNMENWKNKNLSTLGKIKATKMFLIPKLLYLFQVLPLEIKQGQLNIWNRTIKKWILGEKKSRLPNKIYFTHQEDLGWGIPNLELYYEAFQIKPLFENMREKRDKWFKVEEGVNKREASFGIFTRNLETSIKRTRGPRKLSLKIWKKWKFKWMPGISKWTPIESLYEKEFDSGWWREMRAKGYYRIKDLYDMNGHLIPINRIIDKMGDKNWIKILGLYNKLKQGKYGECIVKESMMEHIIKKAQTSEKGLVGVIYKAMTKDEEYIIRTLQERWQKEGVLTRQTIENLKREATKIKIEKYKEMERKFIWKWYRTPAQLANMIRDKNSTCWHCGVSKGWYAHMWWECPRVKSFWEKITGKIEELFRISLQVNMELMLVGILGNNKIDVKHQDLFKAMILAGKAVIAWGWRDEKKWNMVNWNNYLFDQVQSEIIANVTSEDKKEDKMRKVKEKWTIYSDWIKRGEANVNIVQKWEKLCSWLELNF</sequence>
<dbReference type="SUPFAM" id="SSF56219">
    <property type="entry name" value="DNase I-like"/>
    <property type="match status" value="1"/>
</dbReference>
<reference evidence="2" key="1">
    <citation type="submission" date="2009-12" db="EMBL/GenBank/DDBJ databases">
        <title>The Genome Sequence of Anolis carolinensis (Green Anole Lizard).</title>
        <authorList>
            <consortium name="The Genome Sequencing Platform"/>
            <person name="Di Palma F."/>
            <person name="Alfoldi J."/>
            <person name="Heiman D."/>
            <person name="Young S."/>
            <person name="Grabherr M."/>
            <person name="Johnson J."/>
            <person name="Lander E.S."/>
            <person name="Lindblad-Toh K."/>
        </authorList>
    </citation>
    <scope>NUCLEOTIDE SEQUENCE [LARGE SCALE GENOMIC DNA]</scope>
    <source>
        <strain evidence="2">JBL SC #1</strain>
    </source>
</reference>
<dbReference type="eggNOG" id="KOG1075">
    <property type="taxonomic scope" value="Eukaryota"/>
</dbReference>
<protein>
    <recommendedName>
        <fullName evidence="1">Reverse transcriptase domain-containing protein</fullName>
    </recommendedName>
</protein>
<dbReference type="PANTHER" id="PTHR31635:SF196">
    <property type="entry name" value="REVERSE TRANSCRIPTASE DOMAIN-CONTAINING PROTEIN-RELATED"/>
    <property type="match status" value="1"/>
</dbReference>
<evidence type="ECO:0000313" key="3">
    <source>
        <dbReference type="Proteomes" id="UP000001646"/>
    </source>
</evidence>
<dbReference type="Bgee" id="ENSACAG00000029157">
    <property type="expression patterns" value="Expressed in kidney and 10 other cell types or tissues"/>
</dbReference>
<dbReference type="CDD" id="cd09076">
    <property type="entry name" value="L1-EN"/>
    <property type="match status" value="1"/>
</dbReference>
<dbReference type="Gene3D" id="3.60.10.10">
    <property type="entry name" value="Endonuclease/exonuclease/phosphatase"/>
    <property type="match status" value="1"/>
</dbReference>
<dbReference type="PROSITE" id="PS50878">
    <property type="entry name" value="RT_POL"/>
    <property type="match status" value="1"/>
</dbReference>
<accession>R4GAU2</accession>
<dbReference type="GO" id="GO:0003824">
    <property type="term" value="F:catalytic activity"/>
    <property type="evidence" value="ECO:0007669"/>
    <property type="project" value="InterPro"/>
</dbReference>
<dbReference type="InterPro" id="IPR005135">
    <property type="entry name" value="Endo/exonuclease/phosphatase"/>
</dbReference>
<dbReference type="AlphaFoldDB" id="R4GAU2"/>
<keyword evidence="3" id="KW-1185">Reference proteome</keyword>
<feature type="domain" description="Reverse transcriptase" evidence="1">
    <location>
        <begin position="472"/>
        <end position="744"/>
    </location>
</feature>
<dbReference type="InParanoid" id="R4GAU2"/>
<dbReference type="GeneTree" id="ENSGT01150000286916"/>
<dbReference type="InterPro" id="IPR000477">
    <property type="entry name" value="RT_dom"/>
</dbReference>
<name>R4GAU2_ANOCA</name>
<proteinExistence type="predicted"/>
<dbReference type="Ensembl" id="ENSACAT00000029819.2">
    <property type="protein sequence ID" value="ENSACAP00000022402.2"/>
    <property type="gene ID" value="ENSACAG00000029157.2"/>
</dbReference>
<dbReference type="Pfam" id="PF03372">
    <property type="entry name" value="Exo_endo_phos"/>
    <property type="match status" value="1"/>
</dbReference>
<organism evidence="2 3">
    <name type="scientific">Anolis carolinensis</name>
    <name type="common">Green anole</name>
    <name type="synonym">American chameleon</name>
    <dbReference type="NCBI Taxonomy" id="28377"/>
    <lineage>
        <taxon>Eukaryota</taxon>
        <taxon>Metazoa</taxon>
        <taxon>Chordata</taxon>
        <taxon>Craniata</taxon>
        <taxon>Vertebrata</taxon>
        <taxon>Euteleostomi</taxon>
        <taxon>Lepidosauria</taxon>
        <taxon>Squamata</taxon>
        <taxon>Bifurcata</taxon>
        <taxon>Unidentata</taxon>
        <taxon>Episquamata</taxon>
        <taxon>Toxicofera</taxon>
        <taxon>Iguania</taxon>
        <taxon>Dactyloidae</taxon>
        <taxon>Anolis</taxon>
    </lineage>
</organism>
<reference evidence="2" key="3">
    <citation type="submission" date="2025-09" db="UniProtKB">
        <authorList>
            <consortium name="Ensembl"/>
        </authorList>
    </citation>
    <scope>IDENTIFICATION</scope>
</reference>
<dbReference type="Pfam" id="PF00078">
    <property type="entry name" value="RVT_1"/>
    <property type="match status" value="1"/>
</dbReference>
<dbReference type="PANTHER" id="PTHR31635">
    <property type="entry name" value="REVERSE TRANSCRIPTASE DOMAIN-CONTAINING PROTEIN-RELATED"/>
    <property type="match status" value="1"/>
</dbReference>
<dbReference type="InterPro" id="IPR036691">
    <property type="entry name" value="Endo/exonu/phosph_ase_sf"/>
</dbReference>
<dbReference type="SUPFAM" id="SSF56672">
    <property type="entry name" value="DNA/RNA polymerases"/>
    <property type="match status" value="1"/>
</dbReference>
<evidence type="ECO:0000259" key="1">
    <source>
        <dbReference type="PROSITE" id="PS50878"/>
    </source>
</evidence>
<dbReference type="InterPro" id="IPR043502">
    <property type="entry name" value="DNA/RNA_pol_sf"/>
</dbReference>
<dbReference type="Proteomes" id="UP000001646">
    <property type="component" value="Unplaced"/>
</dbReference>
<dbReference type="HOGENOM" id="CLU_000680_1_1_1"/>
<dbReference type="CDD" id="cd01650">
    <property type="entry name" value="RT_nLTR_like"/>
    <property type="match status" value="1"/>
</dbReference>
<evidence type="ECO:0000313" key="2">
    <source>
        <dbReference type="Ensembl" id="ENSACAP00000022402.2"/>
    </source>
</evidence>